<feature type="domain" description="Alcohol dehydrogenase-like N-terminal" evidence="9">
    <location>
        <begin position="32"/>
        <end position="140"/>
    </location>
</feature>
<evidence type="ECO:0000256" key="2">
    <source>
        <dbReference type="ARBA" id="ARBA00008072"/>
    </source>
</evidence>
<evidence type="ECO:0000313" key="10">
    <source>
        <dbReference type="EMBL" id="OKL60200.1"/>
    </source>
</evidence>
<evidence type="ECO:0000259" key="8">
    <source>
        <dbReference type="Pfam" id="PF00107"/>
    </source>
</evidence>
<dbReference type="InterPro" id="IPR013149">
    <property type="entry name" value="ADH-like_C"/>
</dbReference>
<dbReference type="Pfam" id="PF00107">
    <property type="entry name" value="ADH_zinc_N"/>
    <property type="match status" value="1"/>
</dbReference>
<dbReference type="OrthoDB" id="256333at2759"/>
<accession>A0A225AHH1</accession>
<evidence type="ECO:0000256" key="7">
    <source>
        <dbReference type="RuleBase" id="RU361277"/>
    </source>
</evidence>
<dbReference type="GO" id="GO:0016491">
    <property type="term" value="F:oxidoreductase activity"/>
    <property type="evidence" value="ECO:0007669"/>
    <property type="project" value="UniProtKB-KW"/>
</dbReference>
<dbReference type="SUPFAM" id="SSF50129">
    <property type="entry name" value="GroES-like"/>
    <property type="match status" value="1"/>
</dbReference>
<dbReference type="Pfam" id="PF08240">
    <property type="entry name" value="ADH_N"/>
    <property type="match status" value="1"/>
</dbReference>
<protein>
    <submittedName>
        <fullName evidence="10">Uncharacterized protein</fullName>
    </submittedName>
</protein>
<dbReference type="InterPro" id="IPR013154">
    <property type="entry name" value="ADH-like_N"/>
</dbReference>
<dbReference type="SUPFAM" id="SSF51735">
    <property type="entry name" value="NAD(P)-binding Rossmann-fold domains"/>
    <property type="match status" value="1"/>
</dbReference>
<dbReference type="Gene3D" id="3.40.50.720">
    <property type="entry name" value="NAD(P)-binding Rossmann-like Domain"/>
    <property type="match status" value="1"/>
</dbReference>
<evidence type="ECO:0000259" key="9">
    <source>
        <dbReference type="Pfam" id="PF08240"/>
    </source>
</evidence>
<dbReference type="GO" id="GO:0008270">
    <property type="term" value="F:zinc ion binding"/>
    <property type="evidence" value="ECO:0007669"/>
    <property type="project" value="InterPro"/>
</dbReference>
<sequence>MSLGDFMRGIVWDGTPYQVNVANVSFPTIINQTDAIVQVTLSAICGTDLHIYHGVYGSQEVPWVMGHEAVGIVSEIGSGISHLSIGDKVVIPDQAADGHLNLCAPELISFGLGLDYGLATGCQAEYVRVPFADTSLIPIPESSNPSVSNITSPNLDLDYLFISDIFATGWGALDFAGFEAGDTVAVFGAGPVGLMAAYSAIIRGASRVYIVDHVSDRLALGFSIGAIPIDFMESDPVEQILQHEPNGVRRSVDCVGFEALDSELQHVENEVLNNMIAVTATSGGIGIVGVYSASPNSPGTPRGGTISPTVQFPMTDFFNKGLRMQGGGVDPKVLAPELVELIQTGRAKPSFIVSSIIDIEQVPRYYERFDQHLESKVVIRF</sequence>
<comment type="cofactor">
    <cofactor evidence="1 7">
        <name>Zn(2+)</name>
        <dbReference type="ChEBI" id="CHEBI:29105"/>
    </cofactor>
</comment>
<dbReference type="GeneID" id="31004359"/>
<feature type="domain" description="Alcohol dehydrogenase-like C-terminal" evidence="8">
    <location>
        <begin position="191"/>
        <end position="289"/>
    </location>
</feature>
<dbReference type="PANTHER" id="PTHR42813">
    <property type="entry name" value="ZINC-TYPE ALCOHOL DEHYDROGENASE-LIKE"/>
    <property type="match status" value="1"/>
</dbReference>
<keyword evidence="6" id="KW-0520">NAD</keyword>
<proteinExistence type="inferred from homology"/>
<dbReference type="InterPro" id="IPR036291">
    <property type="entry name" value="NAD(P)-bd_dom_sf"/>
</dbReference>
<dbReference type="STRING" id="1441469.A0A225AHH1"/>
<keyword evidence="3 7" id="KW-0479">Metal-binding</keyword>
<dbReference type="EMBL" id="LFMY01000006">
    <property type="protein sequence ID" value="OKL60200.1"/>
    <property type="molecule type" value="Genomic_DNA"/>
</dbReference>
<dbReference type="InterPro" id="IPR011032">
    <property type="entry name" value="GroES-like_sf"/>
</dbReference>
<evidence type="ECO:0000256" key="5">
    <source>
        <dbReference type="ARBA" id="ARBA00023002"/>
    </source>
</evidence>
<dbReference type="RefSeq" id="XP_020120321.1">
    <property type="nucleotide sequence ID" value="XM_020266892.1"/>
</dbReference>
<keyword evidence="5" id="KW-0560">Oxidoreductase</keyword>
<dbReference type="AlphaFoldDB" id="A0A225AHH1"/>
<evidence type="ECO:0000256" key="6">
    <source>
        <dbReference type="ARBA" id="ARBA00023027"/>
    </source>
</evidence>
<comment type="similarity">
    <text evidence="2 7">Belongs to the zinc-containing alcohol dehydrogenase family.</text>
</comment>
<dbReference type="CDD" id="cd08282">
    <property type="entry name" value="PFDH_like"/>
    <property type="match status" value="1"/>
</dbReference>
<dbReference type="Gene3D" id="3.90.180.10">
    <property type="entry name" value="Medium-chain alcohol dehydrogenases, catalytic domain"/>
    <property type="match status" value="1"/>
</dbReference>
<evidence type="ECO:0000256" key="3">
    <source>
        <dbReference type="ARBA" id="ARBA00022723"/>
    </source>
</evidence>
<reference evidence="10 11" key="1">
    <citation type="submission" date="2015-06" db="EMBL/GenBank/DDBJ databases">
        <title>Talaromyces atroroseus IBT 11181 draft genome.</title>
        <authorList>
            <person name="Rasmussen K.B."/>
            <person name="Rasmussen S."/>
            <person name="Petersen B."/>
            <person name="Sicheritz-Ponten T."/>
            <person name="Mortensen U.H."/>
            <person name="Thrane U."/>
        </authorList>
    </citation>
    <scope>NUCLEOTIDE SEQUENCE [LARGE SCALE GENOMIC DNA]</scope>
    <source>
        <strain evidence="10 11">IBT 11181</strain>
    </source>
</reference>
<dbReference type="Proteomes" id="UP000214365">
    <property type="component" value="Unassembled WGS sequence"/>
</dbReference>
<dbReference type="PANTHER" id="PTHR42813:SF3">
    <property type="entry name" value="GLUTATHIONE-INDEPENDENT FORMALDEHYDE DEHYDROGENASE"/>
    <property type="match status" value="1"/>
</dbReference>
<name>A0A225AHH1_TALAT</name>
<evidence type="ECO:0000256" key="1">
    <source>
        <dbReference type="ARBA" id="ARBA00001947"/>
    </source>
</evidence>
<evidence type="ECO:0000313" key="11">
    <source>
        <dbReference type="Proteomes" id="UP000214365"/>
    </source>
</evidence>
<keyword evidence="4 7" id="KW-0862">Zinc</keyword>
<evidence type="ECO:0000256" key="4">
    <source>
        <dbReference type="ARBA" id="ARBA00022833"/>
    </source>
</evidence>
<keyword evidence="11" id="KW-1185">Reference proteome</keyword>
<gene>
    <name evidence="10" type="ORF">UA08_04604</name>
</gene>
<comment type="caution">
    <text evidence="10">The sequence shown here is derived from an EMBL/GenBank/DDBJ whole genome shotgun (WGS) entry which is preliminary data.</text>
</comment>
<dbReference type="InterPro" id="IPR002328">
    <property type="entry name" value="ADH_Zn_CS"/>
</dbReference>
<organism evidence="10 11">
    <name type="scientific">Talaromyces atroroseus</name>
    <dbReference type="NCBI Taxonomy" id="1441469"/>
    <lineage>
        <taxon>Eukaryota</taxon>
        <taxon>Fungi</taxon>
        <taxon>Dikarya</taxon>
        <taxon>Ascomycota</taxon>
        <taxon>Pezizomycotina</taxon>
        <taxon>Eurotiomycetes</taxon>
        <taxon>Eurotiomycetidae</taxon>
        <taxon>Eurotiales</taxon>
        <taxon>Trichocomaceae</taxon>
        <taxon>Talaromyces</taxon>
        <taxon>Talaromyces sect. Trachyspermi</taxon>
    </lineage>
</organism>
<dbReference type="PROSITE" id="PS00059">
    <property type="entry name" value="ADH_ZINC"/>
    <property type="match status" value="1"/>
</dbReference>